<dbReference type="EMBL" id="JASDAP010000009">
    <property type="protein sequence ID" value="KAK1897226.1"/>
    <property type="molecule type" value="Genomic_DNA"/>
</dbReference>
<organism evidence="2 3">
    <name type="scientific">Dissostichus eleginoides</name>
    <name type="common">Patagonian toothfish</name>
    <name type="synonym">Dissostichus amissus</name>
    <dbReference type="NCBI Taxonomy" id="100907"/>
    <lineage>
        <taxon>Eukaryota</taxon>
        <taxon>Metazoa</taxon>
        <taxon>Chordata</taxon>
        <taxon>Craniata</taxon>
        <taxon>Vertebrata</taxon>
        <taxon>Euteleostomi</taxon>
        <taxon>Actinopterygii</taxon>
        <taxon>Neopterygii</taxon>
        <taxon>Teleostei</taxon>
        <taxon>Neoteleostei</taxon>
        <taxon>Acanthomorphata</taxon>
        <taxon>Eupercaria</taxon>
        <taxon>Perciformes</taxon>
        <taxon>Notothenioidei</taxon>
        <taxon>Nototheniidae</taxon>
        <taxon>Dissostichus</taxon>
    </lineage>
</organism>
<keyword evidence="3" id="KW-1185">Reference proteome</keyword>
<gene>
    <name evidence="2" type="ORF">KUDE01_016760</name>
</gene>
<reference evidence="2" key="1">
    <citation type="submission" date="2023-04" db="EMBL/GenBank/DDBJ databases">
        <title>Chromosome-level genome of Chaenocephalus aceratus.</title>
        <authorList>
            <person name="Park H."/>
        </authorList>
    </citation>
    <scope>NUCLEOTIDE SEQUENCE</scope>
    <source>
        <strain evidence="2">DE</strain>
        <tissue evidence="2">Muscle</tissue>
    </source>
</reference>
<accession>A0AAD9CAL4</accession>
<feature type="region of interest" description="Disordered" evidence="1">
    <location>
        <begin position="89"/>
        <end position="131"/>
    </location>
</feature>
<name>A0AAD9CAL4_DISEL</name>
<dbReference type="AlphaFoldDB" id="A0AAD9CAL4"/>
<feature type="compositionally biased region" description="Polar residues" evidence="1">
    <location>
        <begin position="7"/>
        <end position="18"/>
    </location>
</feature>
<protein>
    <submittedName>
        <fullName evidence="2">Mandelate racemase</fullName>
    </submittedName>
</protein>
<comment type="caution">
    <text evidence="2">The sequence shown here is derived from an EMBL/GenBank/DDBJ whole genome shotgun (WGS) entry which is preliminary data.</text>
</comment>
<feature type="region of interest" description="Disordered" evidence="1">
    <location>
        <begin position="1"/>
        <end position="46"/>
    </location>
</feature>
<feature type="compositionally biased region" description="Basic and acidic residues" evidence="1">
    <location>
        <begin position="91"/>
        <end position="104"/>
    </location>
</feature>
<dbReference type="Proteomes" id="UP001228049">
    <property type="component" value="Unassembled WGS sequence"/>
</dbReference>
<proteinExistence type="predicted"/>
<sequence length="131" mass="13637">MMPAPGHQQTAGFQSDNLQLPLDISKHSSGPASLPRPLTSGALPRQFPAGDRIDGLGRFLPCSALSGRESLPSSSSLRCVSLGKTSNKLPLIHDEKGLERERGSQHLGDPPPNLSSLGSIGLSSSPPVAPL</sequence>
<feature type="compositionally biased region" description="Low complexity" evidence="1">
    <location>
        <begin position="114"/>
        <end position="131"/>
    </location>
</feature>
<evidence type="ECO:0000313" key="3">
    <source>
        <dbReference type="Proteomes" id="UP001228049"/>
    </source>
</evidence>
<evidence type="ECO:0000313" key="2">
    <source>
        <dbReference type="EMBL" id="KAK1897226.1"/>
    </source>
</evidence>
<evidence type="ECO:0000256" key="1">
    <source>
        <dbReference type="SAM" id="MobiDB-lite"/>
    </source>
</evidence>